<evidence type="ECO:0008006" key="3">
    <source>
        <dbReference type="Google" id="ProtNLM"/>
    </source>
</evidence>
<evidence type="ECO:0000313" key="1">
    <source>
        <dbReference type="EMBL" id="GAA5795656.1"/>
    </source>
</evidence>
<reference evidence="1 2" key="1">
    <citation type="submission" date="2024-04" db="EMBL/GenBank/DDBJ databases">
        <title>genome sequences of Mucor flavus KT1a and Helicostylum pulchrum KT1b strains isolation_sourced from the surface of a dry-aged beef.</title>
        <authorList>
            <person name="Toyotome T."/>
            <person name="Hosono M."/>
            <person name="Torimaru M."/>
            <person name="Fukuda K."/>
            <person name="Mikami N."/>
        </authorList>
    </citation>
    <scope>NUCLEOTIDE SEQUENCE [LARGE SCALE GENOMIC DNA]</scope>
    <source>
        <strain evidence="1 2">KT1b</strain>
    </source>
</reference>
<dbReference type="Proteomes" id="UP001476247">
    <property type="component" value="Unassembled WGS sequence"/>
</dbReference>
<organism evidence="1 2">
    <name type="scientific">Helicostylum pulchrum</name>
    <dbReference type="NCBI Taxonomy" id="562976"/>
    <lineage>
        <taxon>Eukaryota</taxon>
        <taxon>Fungi</taxon>
        <taxon>Fungi incertae sedis</taxon>
        <taxon>Mucoromycota</taxon>
        <taxon>Mucoromycotina</taxon>
        <taxon>Mucoromycetes</taxon>
        <taxon>Mucorales</taxon>
        <taxon>Mucorineae</taxon>
        <taxon>Mucoraceae</taxon>
        <taxon>Helicostylum</taxon>
    </lineage>
</organism>
<evidence type="ECO:0000313" key="2">
    <source>
        <dbReference type="Proteomes" id="UP001476247"/>
    </source>
</evidence>
<dbReference type="InterPro" id="IPR021054">
    <property type="entry name" value="Cell_wall_mannoprotein_1"/>
</dbReference>
<dbReference type="EMBL" id="BAABUJ010000005">
    <property type="protein sequence ID" value="GAA5795656.1"/>
    <property type="molecule type" value="Genomic_DNA"/>
</dbReference>
<name>A0ABP9XLK6_9FUNG</name>
<gene>
    <name evidence="1" type="ORF">HPULCUR_001018</name>
</gene>
<dbReference type="Pfam" id="PF12296">
    <property type="entry name" value="HsbA"/>
    <property type="match status" value="1"/>
</dbReference>
<protein>
    <recommendedName>
        <fullName evidence="3">Pectinesterase inhibitor domain-containing protein</fullName>
    </recommendedName>
</protein>
<keyword evidence="2" id="KW-1185">Reference proteome</keyword>
<sequence length="174" mass="18938">MVRFANTSLIAKLQNSRLSAVLPKRAPANVESCVSSFTYVSTEVDGLRNVIQNGGVLDTGSAYYDLQSTIDKAQASCCSINTVIADVDSDYVNGVLNTITPKMQSALTLVASKKDDYNIFTRVLVGNRVKELEKSTTRLNTCLTNFTPDSKKPALQTYIDAMKLAFSSTLTAYD</sequence>
<accession>A0ABP9XLK6</accession>
<comment type="caution">
    <text evidence="1">The sequence shown here is derived from an EMBL/GenBank/DDBJ whole genome shotgun (WGS) entry which is preliminary data.</text>
</comment>
<proteinExistence type="predicted"/>